<evidence type="ECO:0000259" key="2">
    <source>
        <dbReference type="Pfam" id="PF03972"/>
    </source>
</evidence>
<evidence type="ECO:0000256" key="1">
    <source>
        <dbReference type="ARBA" id="ARBA00006174"/>
    </source>
</evidence>
<dbReference type="PANTHER" id="PTHR16943:SF8">
    <property type="entry name" value="2-METHYLCITRATE DEHYDRATASE"/>
    <property type="match status" value="1"/>
</dbReference>
<dbReference type="Gene3D" id="3.30.1330.120">
    <property type="entry name" value="2-methylcitrate dehydratase PrpD"/>
    <property type="match status" value="1"/>
</dbReference>
<dbReference type="PANTHER" id="PTHR16943">
    <property type="entry name" value="2-METHYLCITRATE DEHYDRATASE-RELATED"/>
    <property type="match status" value="1"/>
</dbReference>
<reference evidence="4 5" key="1">
    <citation type="submission" date="2020-08" db="EMBL/GenBank/DDBJ databases">
        <title>Genomic Encyclopedia of Type Strains, Phase IV (KMG-IV): sequencing the most valuable type-strain genomes for metagenomic binning, comparative biology and taxonomic classification.</title>
        <authorList>
            <person name="Goeker M."/>
        </authorList>
    </citation>
    <scope>NUCLEOTIDE SEQUENCE [LARGE SCALE GENOMIC DNA]</scope>
    <source>
        <strain evidence="4 5">DSM 102134</strain>
    </source>
</reference>
<feature type="domain" description="MmgE/PrpD N-terminal" evidence="2">
    <location>
        <begin position="22"/>
        <end position="255"/>
    </location>
</feature>
<dbReference type="Pfam" id="PF19305">
    <property type="entry name" value="MmgE_PrpD_C"/>
    <property type="match status" value="1"/>
</dbReference>
<dbReference type="Proteomes" id="UP000535501">
    <property type="component" value="Unassembled WGS sequence"/>
</dbReference>
<dbReference type="InterPro" id="IPR042188">
    <property type="entry name" value="MmgE/PrpD_sf_2"/>
</dbReference>
<comment type="similarity">
    <text evidence="1">Belongs to the PrpD family.</text>
</comment>
<proteinExistence type="inferred from homology"/>
<dbReference type="InterPro" id="IPR045337">
    <property type="entry name" value="MmgE_PrpD_C"/>
</dbReference>
<feature type="domain" description="MmgE/PrpD C-terminal" evidence="3">
    <location>
        <begin position="275"/>
        <end position="438"/>
    </location>
</feature>
<dbReference type="Gene3D" id="1.10.4100.10">
    <property type="entry name" value="2-methylcitrate dehydratase PrpD"/>
    <property type="match status" value="1"/>
</dbReference>
<sequence length="456" mass="48142">MNIHSSGTSVAFAKDVLGIGQRGLRDADREQLRRLLLDCYGVSRVGAAQPWSVSLGTWARRFSGAGKAPVISTNIFAPPMTAAFVNGTAAHGYELDDTHEASMSHPGSVVIPAALAVAAERDCAMEETLVAIACGYEVMARLGMAARVNDIIHDGFHPTALFGPFGSATAAGVLMELDEYDLCRAWGHALSLTGGSMQFSDETTGTAVKRLHAGYAAQNGVLAAEMAGCGIEAPHAALDGKYGFLALFARHPDPSLLRVNEDDELQIHRTSFKPYACCRLFHAAIDCIEAIRHESGQAHAAITGITVRAPGVVAEQHMLQNPGTAMAAQYSLPFVAAATAIYGPHRHDIYQDDKLGDPAIKALADRVKCVADPDIEAAYPAQMGSSVDIRFADGTVHTRTLMDCLGTAANPMSTDALCGKAAGLLRMAGPATDAQAARCMIWSESRGRALAALFAH</sequence>
<organism evidence="4 5">
    <name type="scientific">Pseudorhizobium flavum</name>
    <dbReference type="NCBI Taxonomy" id="1335061"/>
    <lineage>
        <taxon>Bacteria</taxon>
        <taxon>Pseudomonadati</taxon>
        <taxon>Pseudomonadota</taxon>
        <taxon>Alphaproteobacteria</taxon>
        <taxon>Hyphomicrobiales</taxon>
        <taxon>Rhizobiaceae</taxon>
        <taxon>Rhizobium/Agrobacterium group</taxon>
        <taxon>Pseudorhizobium</taxon>
    </lineage>
</organism>
<evidence type="ECO:0000259" key="3">
    <source>
        <dbReference type="Pfam" id="PF19305"/>
    </source>
</evidence>
<protein>
    <submittedName>
        <fullName evidence="4">2-methylcitrate dehydratase PrpD</fullName>
    </submittedName>
</protein>
<dbReference type="AlphaFoldDB" id="A0A7W9Z0S2"/>
<dbReference type="InterPro" id="IPR042183">
    <property type="entry name" value="MmgE/PrpD_sf_1"/>
</dbReference>
<dbReference type="RefSeq" id="WP_077548653.1">
    <property type="nucleotide sequence ID" value="NZ_JACHEJ010000015.1"/>
</dbReference>
<comment type="caution">
    <text evidence="4">The sequence shown here is derived from an EMBL/GenBank/DDBJ whole genome shotgun (WGS) entry which is preliminary data.</text>
</comment>
<evidence type="ECO:0000313" key="5">
    <source>
        <dbReference type="Proteomes" id="UP000535501"/>
    </source>
</evidence>
<name>A0A7W9Z0S2_9HYPH</name>
<dbReference type="Pfam" id="PF03972">
    <property type="entry name" value="MmgE_PrpD_N"/>
    <property type="match status" value="1"/>
</dbReference>
<gene>
    <name evidence="4" type="ORF">HNQ75_003931</name>
</gene>
<evidence type="ECO:0000313" key="4">
    <source>
        <dbReference type="EMBL" id="MBB6181943.1"/>
    </source>
</evidence>
<keyword evidence="5" id="KW-1185">Reference proteome</keyword>
<dbReference type="SUPFAM" id="SSF103378">
    <property type="entry name" value="2-methylcitrate dehydratase PrpD"/>
    <property type="match status" value="1"/>
</dbReference>
<dbReference type="GO" id="GO:0016829">
    <property type="term" value="F:lyase activity"/>
    <property type="evidence" value="ECO:0007669"/>
    <property type="project" value="InterPro"/>
</dbReference>
<dbReference type="InterPro" id="IPR036148">
    <property type="entry name" value="MmgE/PrpD_sf"/>
</dbReference>
<dbReference type="InterPro" id="IPR045336">
    <property type="entry name" value="MmgE_PrpD_N"/>
</dbReference>
<dbReference type="InterPro" id="IPR005656">
    <property type="entry name" value="MmgE_PrpD"/>
</dbReference>
<dbReference type="EMBL" id="JACHEJ010000015">
    <property type="protein sequence ID" value="MBB6181943.1"/>
    <property type="molecule type" value="Genomic_DNA"/>
</dbReference>
<accession>A0A7W9Z0S2</accession>